<dbReference type="STRING" id="56857.A0A200QKM5"/>
<evidence type="ECO:0000256" key="1">
    <source>
        <dbReference type="ARBA" id="ARBA00004123"/>
    </source>
</evidence>
<dbReference type="GO" id="GO:0005634">
    <property type="term" value="C:nucleus"/>
    <property type="evidence" value="ECO:0007669"/>
    <property type="project" value="UniProtKB-SubCell"/>
</dbReference>
<dbReference type="PANTHER" id="PTHR22715">
    <property type="entry name" value="TRANSFORMING GROWTH FACTOR BETA REGULATED GENE 1"/>
    <property type="match status" value="1"/>
</dbReference>
<dbReference type="GO" id="GO:0051726">
    <property type="term" value="P:regulation of cell cycle"/>
    <property type="evidence" value="ECO:0007669"/>
    <property type="project" value="TreeGrafter"/>
</dbReference>
<accession>A0A200QKM5</accession>
<dbReference type="OrthoDB" id="1928087at2759"/>
<protein>
    <submittedName>
        <fullName evidence="3">FY-rich</fullName>
    </submittedName>
</protein>
<dbReference type="EMBL" id="MVGT01001736">
    <property type="protein sequence ID" value="OVA10994.1"/>
    <property type="molecule type" value="Genomic_DNA"/>
</dbReference>
<dbReference type="InterPro" id="IPR040092">
    <property type="entry name" value="TBRG1"/>
</dbReference>
<dbReference type="Gene3D" id="3.30.160.360">
    <property type="match status" value="1"/>
</dbReference>
<evidence type="ECO:0000256" key="2">
    <source>
        <dbReference type="ARBA" id="ARBA00023242"/>
    </source>
</evidence>
<dbReference type="PROSITE" id="PS51542">
    <property type="entry name" value="FYRN"/>
    <property type="match status" value="1"/>
</dbReference>
<dbReference type="AlphaFoldDB" id="A0A200QKM5"/>
<sequence length="1119" mass="122951">MENPSGEKSDGLEIISVGTLYEGSWDKKYWSCSRGKDRYPYPIGYHAVRTHIGITYRMEIREGLKGPLFVITSTDGESCTGQTPDIAWESFQKKGGPRVKLALGKRFSCRIDGVELFGFRNPLVQRLLRELVTNVNGTAELSALSSSFYKGNSRLELEAQPRDSCTYPDLSPYLVKPQRTRKRSRKHNLTTINAVSGTGLKRFQSQDLLDDAEFAITKGGNWRPYHEERCLTTSTSDVDCQVHKDSGASAVPLDVATSVDREHRLVDPEDSVFTCLANDLSQQEKHCHRSVGAEMEGCNSILKTEDNDGETMSLTESKADKDLDLCAPDTLEVLQDDITDSAEGSYKENSCNVTDQPVVANAVVSDMHLEEDLGTFNSNASSEKNDLESVGQELANSMMTLLLPQALPLLKKRRKKRATTSSSEICLFNRNLSLDLSGAKTPEGNDELYSIAEAIPPVRGSEFLSPEGVNSVIPDSLEDGQFGDHIIDQKPLRSDFAKDNRAPFDQMECNPDTSRLHGCVGGDQERSDFHVATGEKIEFFSGEVTNIHRGQADPITLGNKYSIEAHRLSATGYTKDDRLISIESSAFISQKEVDPRTADTSSFNQMPGLALSNRNYNGPLTESIICRNTREDCVPETYTATKSASGNILNKVSFGSETKPDEQQCCFNTEKGTLRPKGMLSNISSNASQSEPVVVHDSRSEDASRLVDMSTSDNNCCILKTEPNKDSENVVELLGCYLHPTPVLSILLSTHGDDIHICVLCGLRQDRNRTFFIYKVPIKEQKGGCPSFLGYTSIILPNSRNTFPRENAFERSGWQFTPDGQYLVLQNSIKAPSCRSQSILCSCSVCKSDCLEENAVKVVHVKLGFVTPVVKLKTVESVHCILVCEPSHLVAAEEDGGLHVWAMNSEWGGWVEEFVLPGLEYISPCIVELKRIPKCDSLIVGHDGFGNFGLWDISKRILLSRFSATGSSVFQVLPIGFFSLPRKGPSASADVEEQIKGIMAATEVCFSDSGEDHAFLSSNGEDMAVWLLISAAGDSEAQYEHQANGIKPCSVGCWRLALLVKNTLILGSALDPRASAVDASSGYGVIGTSDGLVYMWELTTGTKLVDLPYSKGRCKIIEY</sequence>
<reference evidence="3 4" key="1">
    <citation type="journal article" date="2017" name="Mol. Plant">
        <title>The Genome of Medicinal Plant Macleaya cordata Provides New Insights into Benzylisoquinoline Alkaloids Metabolism.</title>
        <authorList>
            <person name="Liu X."/>
            <person name="Liu Y."/>
            <person name="Huang P."/>
            <person name="Ma Y."/>
            <person name="Qing Z."/>
            <person name="Tang Q."/>
            <person name="Cao H."/>
            <person name="Cheng P."/>
            <person name="Zheng Y."/>
            <person name="Yuan Z."/>
            <person name="Zhou Y."/>
            <person name="Liu J."/>
            <person name="Tang Z."/>
            <person name="Zhuo Y."/>
            <person name="Zhang Y."/>
            <person name="Yu L."/>
            <person name="Huang J."/>
            <person name="Yang P."/>
            <person name="Peng Q."/>
            <person name="Zhang J."/>
            <person name="Jiang W."/>
            <person name="Zhang Z."/>
            <person name="Lin K."/>
            <person name="Ro D.K."/>
            <person name="Chen X."/>
            <person name="Xiong X."/>
            <person name="Shang Y."/>
            <person name="Huang S."/>
            <person name="Zeng J."/>
        </authorList>
    </citation>
    <scope>NUCLEOTIDE SEQUENCE [LARGE SCALE GENOMIC DNA]</scope>
    <source>
        <strain evidence="4">cv. BLH2017</strain>
        <tissue evidence="3">Root</tissue>
    </source>
</reference>
<evidence type="ECO:0000313" key="3">
    <source>
        <dbReference type="EMBL" id="OVA10994.1"/>
    </source>
</evidence>
<comment type="caution">
    <text evidence="3">The sequence shown here is derived from an EMBL/GenBank/DDBJ whole genome shotgun (WGS) entry which is preliminary data.</text>
</comment>
<organism evidence="3 4">
    <name type="scientific">Macleaya cordata</name>
    <name type="common">Five-seeded plume-poppy</name>
    <name type="synonym">Bocconia cordata</name>
    <dbReference type="NCBI Taxonomy" id="56857"/>
    <lineage>
        <taxon>Eukaryota</taxon>
        <taxon>Viridiplantae</taxon>
        <taxon>Streptophyta</taxon>
        <taxon>Embryophyta</taxon>
        <taxon>Tracheophyta</taxon>
        <taxon>Spermatophyta</taxon>
        <taxon>Magnoliopsida</taxon>
        <taxon>Ranunculales</taxon>
        <taxon>Papaveraceae</taxon>
        <taxon>Papaveroideae</taxon>
        <taxon>Macleaya</taxon>
    </lineage>
</organism>
<dbReference type="InterPro" id="IPR015943">
    <property type="entry name" value="WD40/YVTN_repeat-like_dom_sf"/>
</dbReference>
<gene>
    <name evidence="3" type="ORF">BVC80_1745g3</name>
</gene>
<dbReference type="PANTHER" id="PTHR22715:SF1">
    <property type="entry name" value="DNA BINDING PROTEIN"/>
    <property type="match status" value="1"/>
</dbReference>
<dbReference type="InParanoid" id="A0A200QKM5"/>
<keyword evidence="4" id="KW-1185">Reference proteome</keyword>
<name>A0A200QKM5_MACCD</name>
<dbReference type="InterPro" id="IPR003888">
    <property type="entry name" value="FYrich_N"/>
</dbReference>
<keyword evidence="2" id="KW-0539">Nucleus</keyword>
<dbReference type="Proteomes" id="UP000195402">
    <property type="component" value="Unassembled WGS sequence"/>
</dbReference>
<dbReference type="FunCoup" id="A0A200QKM5">
    <property type="interactions" value="503"/>
</dbReference>
<dbReference type="OMA" id="AKSMMTF"/>
<comment type="subcellular location">
    <subcellularLocation>
        <location evidence="1">Nucleus</location>
    </subcellularLocation>
</comment>
<dbReference type="Gene3D" id="2.130.10.10">
    <property type="entry name" value="YVTN repeat-like/Quinoprotein amine dehydrogenase"/>
    <property type="match status" value="1"/>
</dbReference>
<dbReference type="InterPro" id="IPR036322">
    <property type="entry name" value="WD40_repeat_dom_sf"/>
</dbReference>
<dbReference type="SUPFAM" id="SSF50978">
    <property type="entry name" value="WD40 repeat-like"/>
    <property type="match status" value="1"/>
</dbReference>
<dbReference type="InterPro" id="IPR003889">
    <property type="entry name" value="FYrich_C"/>
</dbReference>
<dbReference type="GO" id="GO:0140993">
    <property type="term" value="F:histone modifying activity"/>
    <property type="evidence" value="ECO:0007669"/>
    <property type="project" value="UniProtKB-ARBA"/>
</dbReference>
<dbReference type="Pfam" id="PF05965">
    <property type="entry name" value="FYRC"/>
    <property type="match status" value="1"/>
</dbReference>
<proteinExistence type="predicted"/>
<dbReference type="PROSITE" id="PS51543">
    <property type="entry name" value="FYRC"/>
    <property type="match status" value="1"/>
</dbReference>
<evidence type="ECO:0000313" key="4">
    <source>
        <dbReference type="Proteomes" id="UP000195402"/>
    </source>
</evidence>